<keyword evidence="2" id="KW-1185">Reference proteome</keyword>
<name>A0ACC3BJZ4_PYRYE</name>
<dbReference type="EMBL" id="CM020618">
    <property type="protein sequence ID" value="KAK1858289.1"/>
    <property type="molecule type" value="Genomic_DNA"/>
</dbReference>
<accession>A0ACC3BJZ4</accession>
<comment type="caution">
    <text evidence="1">The sequence shown here is derived from an EMBL/GenBank/DDBJ whole genome shotgun (WGS) entry which is preliminary data.</text>
</comment>
<evidence type="ECO:0000313" key="1">
    <source>
        <dbReference type="EMBL" id="KAK1858289.1"/>
    </source>
</evidence>
<protein>
    <submittedName>
        <fullName evidence="1">Uncharacterized protein</fullName>
    </submittedName>
</protein>
<organism evidence="1 2">
    <name type="scientific">Pyropia yezoensis</name>
    <name type="common">Susabi-nori</name>
    <name type="synonym">Porphyra yezoensis</name>
    <dbReference type="NCBI Taxonomy" id="2788"/>
    <lineage>
        <taxon>Eukaryota</taxon>
        <taxon>Rhodophyta</taxon>
        <taxon>Bangiophyceae</taxon>
        <taxon>Bangiales</taxon>
        <taxon>Bangiaceae</taxon>
        <taxon>Pyropia</taxon>
    </lineage>
</organism>
<dbReference type="Proteomes" id="UP000798662">
    <property type="component" value="Chromosome 1"/>
</dbReference>
<evidence type="ECO:0000313" key="2">
    <source>
        <dbReference type="Proteomes" id="UP000798662"/>
    </source>
</evidence>
<sequence length="218" mass="22665">MERMGARATLPRRKGTIGADGHAGVGDMTLRHMVVVATVAACTAATAALLSTPVTLFSWETTAPASVDGPTGTPTGMGGGGHRRSTADGGWPPTSSALTPPGGPPVLRPPAHRASAPPTPTHPVPSPRGTRRECRLTAWSHCRGHTFSLSTDITVPRRRMAPSSLARGVCGRSHRHRPAGLMHHPVRESGGPGRARRTGSAQPVLTKGHAPWRDPCAA</sequence>
<reference evidence="1" key="1">
    <citation type="submission" date="2019-11" db="EMBL/GenBank/DDBJ databases">
        <title>Nori genome reveals adaptations in red seaweeds to the harsh intertidal environment.</title>
        <authorList>
            <person name="Wang D."/>
            <person name="Mao Y."/>
        </authorList>
    </citation>
    <scope>NUCLEOTIDE SEQUENCE</scope>
    <source>
        <tissue evidence="1">Gametophyte</tissue>
    </source>
</reference>
<proteinExistence type="predicted"/>
<gene>
    <name evidence="1" type="ORF">I4F81_000898</name>
</gene>